<protein>
    <recommendedName>
        <fullName evidence="6">MADS-box domain-containing protein</fullName>
    </recommendedName>
</protein>
<evidence type="ECO:0000313" key="7">
    <source>
        <dbReference type="EMBL" id="KRH35629.1"/>
    </source>
</evidence>
<feature type="domain" description="MADS-box" evidence="6">
    <location>
        <begin position="8"/>
        <end position="49"/>
    </location>
</feature>
<dbReference type="EnsemblPlants" id="KRH35629">
    <property type="protein sequence ID" value="KRH35629"/>
    <property type="gene ID" value="GLYMA_10G254900"/>
</dbReference>
<name>K7LLE6_SOYBN</name>
<dbReference type="EMBL" id="CM000843">
    <property type="protein sequence ID" value="KRH35629.1"/>
    <property type="molecule type" value="Genomic_DNA"/>
</dbReference>
<dbReference type="AlphaFoldDB" id="K7LLE6"/>
<dbReference type="InterPro" id="IPR002100">
    <property type="entry name" value="TF_MADSbox"/>
</dbReference>
<dbReference type="InterPro" id="IPR036879">
    <property type="entry name" value="TF_MADSbox_sf"/>
</dbReference>
<gene>
    <name evidence="7" type="ORF">GLYMA_10G254900</name>
</gene>
<dbReference type="HOGENOM" id="CLU_053053_5_3_1"/>
<evidence type="ECO:0000259" key="6">
    <source>
        <dbReference type="SMART" id="SM00432"/>
    </source>
</evidence>
<dbReference type="PANTHER" id="PTHR11945">
    <property type="entry name" value="MADS BOX PROTEIN"/>
    <property type="match status" value="1"/>
</dbReference>
<evidence type="ECO:0000256" key="4">
    <source>
        <dbReference type="ARBA" id="ARBA00023163"/>
    </source>
</evidence>
<keyword evidence="4" id="KW-0804">Transcription</keyword>
<keyword evidence="2" id="KW-0805">Transcription regulation</keyword>
<evidence type="ECO:0000313" key="8">
    <source>
        <dbReference type="EnsemblPlants" id="KRH35629"/>
    </source>
</evidence>
<comment type="subcellular location">
    <subcellularLocation>
        <location evidence="1">Nucleus</location>
    </subcellularLocation>
</comment>
<reference evidence="7 8" key="1">
    <citation type="journal article" date="2010" name="Nature">
        <title>Genome sequence of the palaeopolyploid soybean.</title>
        <authorList>
            <person name="Schmutz J."/>
            <person name="Cannon S.B."/>
            <person name="Schlueter J."/>
            <person name="Ma J."/>
            <person name="Mitros T."/>
            <person name="Nelson W."/>
            <person name="Hyten D.L."/>
            <person name="Song Q."/>
            <person name="Thelen J.J."/>
            <person name="Cheng J."/>
            <person name="Xu D."/>
            <person name="Hellsten U."/>
            <person name="May G.D."/>
            <person name="Yu Y."/>
            <person name="Sakurai T."/>
            <person name="Umezawa T."/>
            <person name="Bhattacharyya M.K."/>
            <person name="Sandhu D."/>
            <person name="Valliyodan B."/>
            <person name="Lindquist E."/>
            <person name="Peto M."/>
            <person name="Grant D."/>
            <person name="Shu S."/>
            <person name="Goodstein D."/>
            <person name="Barry K."/>
            <person name="Futrell-Griggs M."/>
            <person name="Abernathy B."/>
            <person name="Du J."/>
            <person name="Tian Z."/>
            <person name="Zhu L."/>
            <person name="Gill N."/>
            <person name="Joshi T."/>
            <person name="Libault M."/>
            <person name="Sethuraman A."/>
            <person name="Zhang X.-C."/>
            <person name="Shinozaki K."/>
            <person name="Nguyen H.T."/>
            <person name="Wing R.A."/>
            <person name="Cregan P."/>
            <person name="Specht J."/>
            <person name="Grimwood J."/>
            <person name="Rokhsar D."/>
            <person name="Stacey G."/>
            <person name="Shoemaker R.C."/>
            <person name="Jackson S.A."/>
        </authorList>
    </citation>
    <scope>NUCLEOTIDE SEQUENCE [LARGE SCALE GENOMIC DNA]</scope>
    <source>
        <strain evidence="8">cv. Williams 82</strain>
        <tissue evidence="7">Callus</tissue>
    </source>
</reference>
<sequence>MSSAKKSCGRQKIEMKKMSNESNLQTLCGADVTLVVFSPGEKVFSFGHPKVDAVIDRYLARAHPRTCRAPCSSWRPTAWPTCVTSTNSSLRSTTTSTPRGRAPIDELNLEKKEAEAHLWWARSVEGMSMAQVKQFKAALEEMKKQVSRLADRAMLQIVTNRTHQFFPAGASSANSSSNSNPLPPTIQNFMFHDGSMMRHHGFDYGRSAGFF</sequence>
<dbReference type="GO" id="GO:0005634">
    <property type="term" value="C:nucleus"/>
    <property type="evidence" value="ECO:0007669"/>
    <property type="project" value="UniProtKB-SubCell"/>
</dbReference>
<keyword evidence="9" id="KW-1185">Reference proteome</keyword>
<accession>K7LLE6</accession>
<evidence type="ECO:0000256" key="2">
    <source>
        <dbReference type="ARBA" id="ARBA00023015"/>
    </source>
</evidence>
<dbReference type="GO" id="GO:0000978">
    <property type="term" value="F:RNA polymerase II cis-regulatory region sequence-specific DNA binding"/>
    <property type="evidence" value="ECO:0000318"/>
    <property type="project" value="GO_Central"/>
</dbReference>
<dbReference type="SMART" id="SM00432">
    <property type="entry name" value="MADS"/>
    <property type="match status" value="1"/>
</dbReference>
<organism evidence="8">
    <name type="scientific">Glycine max</name>
    <name type="common">Soybean</name>
    <name type="synonym">Glycine hispida</name>
    <dbReference type="NCBI Taxonomy" id="3847"/>
    <lineage>
        <taxon>Eukaryota</taxon>
        <taxon>Viridiplantae</taxon>
        <taxon>Streptophyta</taxon>
        <taxon>Embryophyta</taxon>
        <taxon>Tracheophyta</taxon>
        <taxon>Spermatophyta</taxon>
        <taxon>Magnoliopsida</taxon>
        <taxon>eudicotyledons</taxon>
        <taxon>Gunneridae</taxon>
        <taxon>Pentapetalae</taxon>
        <taxon>rosids</taxon>
        <taxon>fabids</taxon>
        <taxon>Fabales</taxon>
        <taxon>Fabaceae</taxon>
        <taxon>Papilionoideae</taxon>
        <taxon>50 kb inversion clade</taxon>
        <taxon>NPAAA clade</taxon>
        <taxon>indigoferoid/millettioid clade</taxon>
        <taxon>Phaseoleae</taxon>
        <taxon>Glycine</taxon>
        <taxon>Glycine subgen. Soja</taxon>
    </lineage>
</organism>
<dbReference type="Proteomes" id="UP000008827">
    <property type="component" value="Chromosome 10"/>
</dbReference>
<dbReference type="OMA" id="VLIQTIN"/>
<keyword evidence="5" id="KW-0539">Nucleus</keyword>
<evidence type="ECO:0000256" key="5">
    <source>
        <dbReference type="ARBA" id="ARBA00023242"/>
    </source>
</evidence>
<dbReference type="Pfam" id="PF00319">
    <property type="entry name" value="SRF-TF"/>
    <property type="match status" value="1"/>
</dbReference>
<evidence type="ECO:0000313" key="9">
    <source>
        <dbReference type="Proteomes" id="UP000008827"/>
    </source>
</evidence>
<dbReference type="FunCoup" id="K7LLE6">
    <property type="interactions" value="128"/>
</dbReference>
<dbReference type="Gramene" id="KRH35629">
    <property type="protein sequence ID" value="KRH35629"/>
    <property type="gene ID" value="GLYMA_10G254900"/>
</dbReference>
<evidence type="ECO:0000256" key="3">
    <source>
        <dbReference type="ARBA" id="ARBA00023125"/>
    </source>
</evidence>
<dbReference type="SUPFAM" id="SSF55455">
    <property type="entry name" value="SRF-like"/>
    <property type="match status" value="1"/>
</dbReference>
<dbReference type="InParanoid" id="K7LLE6"/>
<dbReference type="PANTHER" id="PTHR11945:SF818">
    <property type="entry name" value="AGAMOUS-LIKE MADS-BOX PROTEIN AGL62"/>
    <property type="match status" value="1"/>
</dbReference>
<dbReference type="GO" id="GO:0006357">
    <property type="term" value="P:regulation of transcription by RNA polymerase II"/>
    <property type="evidence" value="ECO:0000318"/>
    <property type="project" value="GO_Central"/>
</dbReference>
<dbReference type="PaxDb" id="3847-GLYMA10G40090.2"/>
<keyword evidence="3" id="KW-0238">DNA-binding</keyword>
<dbReference type="Gene3D" id="3.40.1810.10">
    <property type="entry name" value="Transcription factor, MADS-box"/>
    <property type="match status" value="1"/>
</dbReference>
<proteinExistence type="predicted"/>
<dbReference type="eggNOG" id="KOG0014">
    <property type="taxonomic scope" value="Eukaryota"/>
</dbReference>
<evidence type="ECO:0000256" key="1">
    <source>
        <dbReference type="ARBA" id="ARBA00004123"/>
    </source>
</evidence>
<dbReference type="GO" id="GO:0000981">
    <property type="term" value="F:DNA-binding transcription factor activity, RNA polymerase II-specific"/>
    <property type="evidence" value="ECO:0000318"/>
    <property type="project" value="GO_Central"/>
</dbReference>
<dbReference type="GO" id="GO:0046983">
    <property type="term" value="F:protein dimerization activity"/>
    <property type="evidence" value="ECO:0007669"/>
    <property type="project" value="InterPro"/>
</dbReference>
<reference evidence="7" key="3">
    <citation type="submission" date="2018-07" db="EMBL/GenBank/DDBJ databases">
        <title>WGS assembly of Glycine max.</title>
        <authorList>
            <person name="Schmutz J."/>
            <person name="Cannon S."/>
            <person name="Schlueter J."/>
            <person name="Ma J."/>
            <person name="Mitros T."/>
            <person name="Nelson W."/>
            <person name="Hyten D."/>
            <person name="Song Q."/>
            <person name="Thelen J."/>
            <person name="Cheng J."/>
            <person name="Xu D."/>
            <person name="Hellsten U."/>
            <person name="May G."/>
            <person name="Yu Y."/>
            <person name="Sakurai T."/>
            <person name="Umezawa T."/>
            <person name="Bhattacharyya M."/>
            <person name="Sandhu D."/>
            <person name="Valliyodan B."/>
            <person name="Lindquist E."/>
            <person name="Peto M."/>
            <person name="Grant D."/>
            <person name="Shu S."/>
            <person name="Goodstein D."/>
            <person name="Barry K."/>
            <person name="Futrell-Griggs M."/>
            <person name="Abernathy B."/>
            <person name="Du J."/>
            <person name="Tian Z."/>
            <person name="Zhu L."/>
            <person name="Gill N."/>
            <person name="Joshi T."/>
            <person name="Libault M."/>
            <person name="Sethuraman A."/>
            <person name="Zhang X."/>
            <person name="Shinozaki K."/>
            <person name="Nguyen H."/>
            <person name="Wing R."/>
            <person name="Cregan P."/>
            <person name="Specht J."/>
            <person name="Grimwood J."/>
            <person name="Rokhsar D."/>
            <person name="Stacey G."/>
            <person name="Shoemaker R."/>
            <person name="Jackson S."/>
        </authorList>
    </citation>
    <scope>NUCLEOTIDE SEQUENCE</scope>
    <source>
        <tissue evidence="7">Callus</tissue>
    </source>
</reference>
<reference evidence="8" key="2">
    <citation type="submission" date="2018-02" db="UniProtKB">
        <authorList>
            <consortium name="EnsemblPlants"/>
        </authorList>
    </citation>
    <scope>IDENTIFICATION</scope>
    <source>
        <strain evidence="8">Williams 82</strain>
    </source>
</reference>